<evidence type="ECO:0000256" key="8">
    <source>
        <dbReference type="PROSITE-ProRule" id="PRU10059"/>
    </source>
</evidence>
<dbReference type="EMBL" id="CAMGYJ010000003">
    <property type="protein sequence ID" value="CAI0396006.1"/>
    <property type="molecule type" value="Genomic_DNA"/>
</dbReference>
<keyword evidence="7 8" id="KW-0624">Polysaccharide degradation</keyword>
<dbReference type="Gene3D" id="1.50.10.10">
    <property type="match status" value="1"/>
</dbReference>
<keyword evidence="4 9" id="KW-0136">Cellulose degradation</keyword>
<dbReference type="Proteomes" id="UP001154282">
    <property type="component" value="Unassembled WGS sequence"/>
</dbReference>
<dbReference type="AlphaFoldDB" id="A0AAV0IER5"/>
<dbReference type="InterPro" id="IPR012341">
    <property type="entry name" value="6hp_glycosidase-like_sf"/>
</dbReference>
<accession>A0AAV0IER5</accession>
<feature type="domain" description="Glycoside hydrolase family 9" evidence="12">
    <location>
        <begin position="129"/>
        <end position="602"/>
    </location>
</feature>
<keyword evidence="11" id="KW-0472">Membrane</keyword>
<dbReference type="PANTHER" id="PTHR22298">
    <property type="entry name" value="ENDO-1,4-BETA-GLUCANASE"/>
    <property type="match status" value="1"/>
</dbReference>
<evidence type="ECO:0000313" key="14">
    <source>
        <dbReference type="Proteomes" id="UP001154282"/>
    </source>
</evidence>
<feature type="transmembrane region" description="Helical" evidence="11">
    <location>
        <begin position="93"/>
        <end position="114"/>
    </location>
</feature>
<evidence type="ECO:0000256" key="1">
    <source>
        <dbReference type="ARBA" id="ARBA00000966"/>
    </source>
</evidence>
<keyword evidence="3 8" id="KW-0378">Hydrolase</keyword>
<name>A0AAV0IER5_9ROSI</name>
<evidence type="ECO:0000259" key="12">
    <source>
        <dbReference type="Pfam" id="PF00759"/>
    </source>
</evidence>
<comment type="catalytic activity">
    <reaction evidence="1 9">
        <text>Endohydrolysis of (1-&gt;4)-beta-D-glucosidic linkages in cellulose, lichenin and cereal beta-D-glucans.</text>
        <dbReference type="EC" id="3.2.1.4"/>
    </reaction>
</comment>
<dbReference type="InterPro" id="IPR001701">
    <property type="entry name" value="Glyco_hydro_9"/>
</dbReference>
<comment type="similarity">
    <text evidence="2 8 9">Belongs to the glycosyl hydrolase 9 (cellulase E) family.</text>
</comment>
<dbReference type="InterPro" id="IPR018221">
    <property type="entry name" value="Glyco_hydro_9_His_AS"/>
</dbReference>
<dbReference type="InterPro" id="IPR008928">
    <property type="entry name" value="6-hairpin_glycosidase_sf"/>
</dbReference>
<keyword evidence="11" id="KW-1133">Transmembrane helix</keyword>
<evidence type="ECO:0000256" key="10">
    <source>
        <dbReference type="SAM" id="MobiDB-lite"/>
    </source>
</evidence>
<evidence type="ECO:0000256" key="7">
    <source>
        <dbReference type="ARBA" id="ARBA00023326"/>
    </source>
</evidence>
<keyword evidence="11" id="KW-0812">Transmembrane</keyword>
<feature type="compositionally biased region" description="Low complexity" evidence="10">
    <location>
        <begin position="1"/>
        <end position="19"/>
    </location>
</feature>
<evidence type="ECO:0000256" key="11">
    <source>
        <dbReference type="SAM" id="Phobius"/>
    </source>
</evidence>
<feature type="region of interest" description="Disordered" evidence="10">
    <location>
        <begin position="1"/>
        <end position="21"/>
    </location>
</feature>
<dbReference type="SUPFAM" id="SSF48208">
    <property type="entry name" value="Six-hairpin glycosidases"/>
    <property type="match status" value="1"/>
</dbReference>
<protein>
    <recommendedName>
        <fullName evidence="9">Endoglucanase</fullName>
        <ecNumber evidence="9">3.2.1.4</ecNumber>
    </recommendedName>
</protein>
<keyword evidence="5 8" id="KW-0119">Carbohydrate metabolism</keyword>
<feature type="active site" evidence="8">
    <location>
        <position position="532"/>
    </location>
</feature>
<comment type="caution">
    <text evidence="13">The sequence shown here is derived from an EMBL/GenBank/DDBJ whole genome shotgun (WGS) entry which is preliminary data.</text>
</comment>
<organism evidence="13 14">
    <name type="scientific">Linum tenue</name>
    <dbReference type="NCBI Taxonomy" id="586396"/>
    <lineage>
        <taxon>Eukaryota</taxon>
        <taxon>Viridiplantae</taxon>
        <taxon>Streptophyta</taxon>
        <taxon>Embryophyta</taxon>
        <taxon>Tracheophyta</taxon>
        <taxon>Spermatophyta</taxon>
        <taxon>Magnoliopsida</taxon>
        <taxon>eudicotyledons</taxon>
        <taxon>Gunneridae</taxon>
        <taxon>Pentapetalae</taxon>
        <taxon>rosids</taxon>
        <taxon>fabids</taxon>
        <taxon>Malpighiales</taxon>
        <taxon>Linaceae</taxon>
        <taxon>Linum</taxon>
    </lineage>
</organism>
<dbReference type="GO" id="GO:0030245">
    <property type="term" value="P:cellulose catabolic process"/>
    <property type="evidence" value="ECO:0007669"/>
    <property type="project" value="UniProtKB-KW"/>
</dbReference>
<gene>
    <name evidence="13" type="ORF">LITE_LOCUS8947</name>
</gene>
<keyword evidence="6 8" id="KW-0326">Glycosidase</keyword>
<evidence type="ECO:0000256" key="9">
    <source>
        <dbReference type="RuleBase" id="RU361166"/>
    </source>
</evidence>
<dbReference type="Pfam" id="PF00759">
    <property type="entry name" value="Glyco_hydro_9"/>
    <property type="match status" value="1"/>
</dbReference>
<evidence type="ECO:0000256" key="4">
    <source>
        <dbReference type="ARBA" id="ARBA00023001"/>
    </source>
</evidence>
<evidence type="ECO:0000256" key="5">
    <source>
        <dbReference type="ARBA" id="ARBA00023277"/>
    </source>
</evidence>
<keyword evidence="14" id="KW-1185">Reference proteome</keyword>
<evidence type="ECO:0000256" key="2">
    <source>
        <dbReference type="ARBA" id="ARBA00007072"/>
    </source>
</evidence>
<dbReference type="GO" id="GO:0008810">
    <property type="term" value="F:cellulase activity"/>
    <property type="evidence" value="ECO:0007669"/>
    <property type="project" value="UniProtKB-EC"/>
</dbReference>
<dbReference type="PROSITE" id="PS00592">
    <property type="entry name" value="GH9_2"/>
    <property type="match status" value="1"/>
</dbReference>
<evidence type="ECO:0000313" key="13">
    <source>
        <dbReference type="EMBL" id="CAI0396006.1"/>
    </source>
</evidence>
<reference evidence="13" key="1">
    <citation type="submission" date="2022-08" db="EMBL/GenBank/DDBJ databases">
        <authorList>
            <person name="Gutierrez-Valencia J."/>
        </authorList>
    </citation>
    <scope>NUCLEOTIDE SEQUENCE</scope>
</reference>
<evidence type="ECO:0000256" key="6">
    <source>
        <dbReference type="ARBA" id="ARBA00023295"/>
    </source>
</evidence>
<proteinExistence type="inferred from homology"/>
<evidence type="ECO:0000256" key="3">
    <source>
        <dbReference type="ARBA" id="ARBA00022801"/>
    </source>
</evidence>
<dbReference type="EC" id="3.2.1.4" evidence="9"/>
<sequence length="638" mass="70361">MAAAASPSPYSMDSSPMNSNAEVSEIDRTRIPFVHTVPAASRILPSASQWNSIELDFNLVPRSENAYHSIPSNYSKSYEFELVVSDKPYFKRFLIILGLLVLVAIGLPLLLHFLPQAHRHKTSPMNFTLAVAHSLTFFDAQKSGRYPTTSPVKFRGISGMEDGNSRNPPVDLKGGFYDSGNNIKFSFPTAYTVTLLSWSVIEYHEKFDDINELDHVKDIIKWGTDYLLKASVRSNSTKEPVTLYSQVGSTGNGTNPFTDLSCWEKPEDMSYPRPVFACDGTTAADLAGEVVAALSAASIVFRDEKDYSNELVQAAESLYVAATKKGQTTYTSVKACGGEASRVYNSSGFQDELVWGGTWLFFATGNTTFLEYAALNFSAAIKQQDPKEQGVFYWNNKVVATGILLTRLRFFRDLGFPFEIGFKAASDMTEAMICSYLSDKHFHKSPGGLIVLMPDGSPPIQYAATASFLTKLYSDYLELGLQSSVTCGKDGFSLQTMRSFSTSQQVRYILGENPMKMSYLVGFGKKYPTHVHHRAASIPKDGKKYSCLEGEQWKVKKEPNPNTLFGAMVAGPDKSDKFSDDRTKPWFTEPTIASNAGLVAALIATHDPPERSFGSKGPNLGIDQERIFSSIHLTPPAP</sequence>